<name>A0A9X3EQW3_9BACT</name>
<gene>
    <name evidence="2" type="ORF">OV079_23575</name>
</gene>
<keyword evidence="3" id="KW-1185">Reference proteome</keyword>
<protein>
    <submittedName>
        <fullName evidence="2">Uncharacterized protein</fullName>
    </submittedName>
</protein>
<evidence type="ECO:0000256" key="1">
    <source>
        <dbReference type="SAM" id="MobiDB-lite"/>
    </source>
</evidence>
<organism evidence="2 3">
    <name type="scientific">Nannocystis pusilla</name>
    <dbReference type="NCBI Taxonomy" id="889268"/>
    <lineage>
        <taxon>Bacteria</taxon>
        <taxon>Pseudomonadati</taxon>
        <taxon>Myxococcota</taxon>
        <taxon>Polyangia</taxon>
        <taxon>Nannocystales</taxon>
        <taxon>Nannocystaceae</taxon>
        <taxon>Nannocystis</taxon>
    </lineage>
</organism>
<dbReference type="EMBL" id="JAPNKE010000002">
    <property type="protein sequence ID" value="MCY1008483.1"/>
    <property type="molecule type" value="Genomic_DNA"/>
</dbReference>
<dbReference type="AlphaFoldDB" id="A0A9X3EQW3"/>
<sequence>MKHTKESPSWRQTPSEIVPNQRFPALSWYISTMYSLICRAESDAGTVGSSTRCPPGREAPLPAAGVCARSERGSSAQAPPSASSESRASIEAGYDLIGGRLSGGAKVGKAEGPRIVRSNQEMLHAFAQERTI</sequence>
<comment type="caution">
    <text evidence="2">The sequence shown here is derived from an EMBL/GenBank/DDBJ whole genome shotgun (WGS) entry which is preliminary data.</text>
</comment>
<dbReference type="Proteomes" id="UP001150924">
    <property type="component" value="Unassembled WGS sequence"/>
</dbReference>
<accession>A0A9X3EQW3</accession>
<dbReference type="RefSeq" id="WP_267771116.1">
    <property type="nucleotide sequence ID" value="NZ_JAPNKE010000002.1"/>
</dbReference>
<evidence type="ECO:0000313" key="3">
    <source>
        <dbReference type="Proteomes" id="UP001150924"/>
    </source>
</evidence>
<reference evidence="2" key="1">
    <citation type="submission" date="2022-11" db="EMBL/GenBank/DDBJ databases">
        <title>Minimal conservation of predation-associated metabolite biosynthetic gene clusters underscores biosynthetic potential of Myxococcota including descriptions for ten novel species: Archangium lansinium sp. nov., Myxococcus landrumus sp. nov., Nannocystis bai.</title>
        <authorList>
            <person name="Ahearne A."/>
            <person name="Stevens C."/>
            <person name="Phillips K."/>
        </authorList>
    </citation>
    <scope>NUCLEOTIDE SEQUENCE</scope>
    <source>
        <strain evidence="2">Na p29</strain>
    </source>
</reference>
<feature type="compositionally biased region" description="Low complexity" evidence="1">
    <location>
        <begin position="73"/>
        <end position="87"/>
    </location>
</feature>
<evidence type="ECO:0000313" key="2">
    <source>
        <dbReference type="EMBL" id="MCY1008483.1"/>
    </source>
</evidence>
<proteinExistence type="predicted"/>
<feature type="region of interest" description="Disordered" evidence="1">
    <location>
        <begin position="45"/>
        <end position="87"/>
    </location>
</feature>